<name>A0ABP7W6V6_9ACTN</name>
<dbReference type="RefSeq" id="WP_345019931.1">
    <property type="nucleotide sequence ID" value="NZ_BAAAZY010000025.1"/>
</dbReference>
<proteinExistence type="predicted"/>
<keyword evidence="1" id="KW-0732">Signal</keyword>
<evidence type="ECO:0008006" key="4">
    <source>
        <dbReference type="Google" id="ProtNLM"/>
    </source>
</evidence>
<comment type="caution">
    <text evidence="2">The sequence shown here is derived from an EMBL/GenBank/DDBJ whole genome shotgun (WGS) entry which is preliminary data.</text>
</comment>
<feature type="signal peptide" evidence="1">
    <location>
        <begin position="1"/>
        <end position="27"/>
    </location>
</feature>
<keyword evidence="3" id="KW-1185">Reference proteome</keyword>
<protein>
    <recommendedName>
        <fullName evidence="4">DUF320 domain-containing protein</fullName>
    </recommendedName>
</protein>
<evidence type="ECO:0000313" key="2">
    <source>
        <dbReference type="EMBL" id="GAA4082344.1"/>
    </source>
</evidence>
<reference evidence="3" key="1">
    <citation type="journal article" date="2019" name="Int. J. Syst. Evol. Microbiol.">
        <title>The Global Catalogue of Microorganisms (GCM) 10K type strain sequencing project: providing services to taxonomists for standard genome sequencing and annotation.</title>
        <authorList>
            <consortium name="The Broad Institute Genomics Platform"/>
            <consortium name="The Broad Institute Genome Sequencing Center for Infectious Disease"/>
            <person name="Wu L."/>
            <person name="Ma J."/>
        </authorList>
    </citation>
    <scope>NUCLEOTIDE SEQUENCE [LARGE SCALE GENOMIC DNA]</scope>
    <source>
        <strain evidence="3">JCM 16925</strain>
    </source>
</reference>
<feature type="chain" id="PRO_5047280750" description="DUF320 domain-containing protein" evidence="1">
    <location>
        <begin position="28"/>
        <end position="80"/>
    </location>
</feature>
<evidence type="ECO:0000313" key="3">
    <source>
        <dbReference type="Proteomes" id="UP001499984"/>
    </source>
</evidence>
<gene>
    <name evidence="2" type="ORF">GCM10022233_74430</name>
</gene>
<dbReference type="Proteomes" id="UP001499984">
    <property type="component" value="Unassembled WGS sequence"/>
</dbReference>
<dbReference type="EMBL" id="BAAAZY010000025">
    <property type="protein sequence ID" value="GAA4082344.1"/>
    <property type="molecule type" value="Genomic_DNA"/>
</dbReference>
<accession>A0ABP7W6V6</accession>
<sequence>MRKLQRAAVAAAMLGGLSLIATGSAAAQPMGGHGGCKSHDLNLALLNNIGIANGLLGNALNGEGSAGGQSFHQGSSCGHH</sequence>
<organism evidence="2 3">
    <name type="scientific">Streptomyces shaanxiensis</name>
    <dbReference type="NCBI Taxonomy" id="653357"/>
    <lineage>
        <taxon>Bacteria</taxon>
        <taxon>Bacillati</taxon>
        <taxon>Actinomycetota</taxon>
        <taxon>Actinomycetes</taxon>
        <taxon>Kitasatosporales</taxon>
        <taxon>Streptomycetaceae</taxon>
        <taxon>Streptomyces</taxon>
    </lineage>
</organism>
<evidence type="ECO:0000256" key="1">
    <source>
        <dbReference type="SAM" id="SignalP"/>
    </source>
</evidence>